<feature type="region of interest" description="Disordered" evidence="1">
    <location>
        <begin position="53"/>
        <end position="75"/>
    </location>
</feature>
<name>A0A103XQV1_CYNCS</name>
<evidence type="ECO:0000313" key="2">
    <source>
        <dbReference type="EMBL" id="KVH95207.1"/>
    </source>
</evidence>
<comment type="caution">
    <text evidence="2">The sequence shown here is derived from an EMBL/GenBank/DDBJ whole genome shotgun (WGS) entry which is preliminary data.</text>
</comment>
<evidence type="ECO:0000313" key="3">
    <source>
        <dbReference type="Proteomes" id="UP000243975"/>
    </source>
</evidence>
<evidence type="ECO:0000256" key="1">
    <source>
        <dbReference type="SAM" id="MobiDB-lite"/>
    </source>
</evidence>
<sequence length="104" mass="12216">MLQLIFPTKMRRWYLLIKVQMAKCIREQGSKHDAEVSPRTIILHYSHGTGMKMFQTSDRSGEGRAQTQHRPQDQQQLILREGRKTCLDDPDSDFPESILAYRLR</sequence>
<dbReference type="Proteomes" id="UP000243975">
    <property type="component" value="Unassembled WGS sequence"/>
</dbReference>
<dbReference type="EMBL" id="LEKV01004395">
    <property type="protein sequence ID" value="KVH95207.1"/>
    <property type="molecule type" value="Genomic_DNA"/>
</dbReference>
<reference evidence="2 3" key="1">
    <citation type="journal article" date="2016" name="Sci. Rep.">
        <title>The genome sequence of the outbreeding globe artichoke constructed de novo incorporating a phase-aware low-pass sequencing strategy of F1 progeny.</title>
        <authorList>
            <person name="Scaglione D."/>
            <person name="Reyes-Chin-Wo S."/>
            <person name="Acquadro A."/>
            <person name="Froenicke L."/>
            <person name="Portis E."/>
            <person name="Beitel C."/>
            <person name="Tirone M."/>
            <person name="Mauro R."/>
            <person name="Lo Monaco A."/>
            <person name="Mauromicale G."/>
            <person name="Faccioli P."/>
            <person name="Cattivelli L."/>
            <person name="Rieseberg L."/>
            <person name="Michelmore R."/>
            <person name="Lanteri S."/>
        </authorList>
    </citation>
    <scope>NUCLEOTIDE SEQUENCE [LARGE SCALE GENOMIC DNA]</scope>
    <source>
        <strain evidence="2">2C</strain>
    </source>
</reference>
<accession>A0A103XQV1</accession>
<dbReference type="Gramene" id="KVH95207">
    <property type="protein sequence ID" value="KVH95207"/>
    <property type="gene ID" value="Ccrd_002704"/>
</dbReference>
<keyword evidence="3" id="KW-1185">Reference proteome</keyword>
<gene>
    <name evidence="2" type="ORF">Ccrd_002704</name>
</gene>
<dbReference type="AlphaFoldDB" id="A0A103XQV1"/>
<protein>
    <submittedName>
        <fullName evidence="2">Uncharacterized protein</fullName>
    </submittedName>
</protein>
<feature type="compositionally biased region" description="Polar residues" evidence="1">
    <location>
        <begin position="65"/>
        <end position="75"/>
    </location>
</feature>
<organism evidence="2 3">
    <name type="scientific">Cynara cardunculus var. scolymus</name>
    <name type="common">Globe artichoke</name>
    <name type="synonym">Cynara scolymus</name>
    <dbReference type="NCBI Taxonomy" id="59895"/>
    <lineage>
        <taxon>Eukaryota</taxon>
        <taxon>Viridiplantae</taxon>
        <taxon>Streptophyta</taxon>
        <taxon>Embryophyta</taxon>
        <taxon>Tracheophyta</taxon>
        <taxon>Spermatophyta</taxon>
        <taxon>Magnoliopsida</taxon>
        <taxon>eudicotyledons</taxon>
        <taxon>Gunneridae</taxon>
        <taxon>Pentapetalae</taxon>
        <taxon>asterids</taxon>
        <taxon>campanulids</taxon>
        <taxon>Asterales</taxon>
        <taxon>Asteraceae</taxon>
        <taxon>Carduoideae</taxon>
        <taxon>Cardueae</taxon>
        <taxon>Carduinae</taxon>
        <taxon>Cynara</taxon>
    </lineage>
</organism>
<proteinExistence type="predicted"/>